<evidence type="ECO:0000256" key="3">
    <source>
        <dbReference type="ARBA" id="ARBA00022679"/>
    </source>
</evidence>
<keyword evidence="4" id="KW-0949">S-adenosyl-L-methionine</keyword>
<dbReference type="SUPFAM" id="SSF48013">
    <property type="entry name" value="NusB-like"/>
    <property type="match status" value="1"/>
</dbReference>
<protein>
    <recommendedName>
        <fullName evidence="6">SAM-dependent MTase RsmB/NOP-type domain-containing protein</fullName>
    </recommendedName>
</protein>
<dbReference type="GO" id="GO:0006355">
    <property type="term" value="P:regulation of DNA-templated transcription"/>
    <property type="evidence" value="ECO:0007669"/>
    <property type="project" value="InterPro"/>
</dbReference>
<dbReference type="PANTHER" id="PTHR22807">
    <property type="entry name" value="NOP2 YEAST -RELATED NOL1/NOP2/FMU SUN DOMAIN-CONTAINING"/>
    <property type="match status" value="1"/>
</dbReference>
<dbReference type="GO" id="GO:0003723">
    <property type="term" value="F:RNA binding"/>
    <property type="evidence" value="ECO:0007669"/>
    <property type="project" value="UniProtKB-KW"/>
</dbReference>
<dbReference type="PANTHER" id="PTHR22807:SF53">
    <property type="entry name" value="RIBOSOMAL RNA SMALL SUBUNIT METHYLTRANSFERASE B-RELATED"/>
    <property type="match status" value="1"/>
</dbReference>
<comment type="caution">
    <text evidence="7">The sequence shown here is derived from an EMBL/GenBank/DDBJ whole genome shotgun (WGS) entry which is preliminary data.</text>
</comment>
<reference evidence="7" key="1">
    <citation type="submission" date="2014-05" db="EMBL/GenBank/DDBJ databases">
        <title>Key roles for freshwater Actinobacteria revealed by deep metagenomic sequencing.</title>
        <authorList>
            <person name="Ghai R."/>
            <person name="Mizuno C.M."/>
            <person name="Picazo A."/>
            <person name="Camacho A."/>
            <person name="Rodriguez-Valera F."/>
        </authorList>
    </citation>
    <scope>NUCLEOTIDE SEQUENCE</scope>
</reference>
<name>A0A094RG45_9ZZZZ</name>
<dbReference type="InterPro" id="IPR049560">
    <property type="entry name" value="MeTrfase_RsmB-F_NOP2_cat"/>
</dbReference>
<sequence>MPEEQGWIQVLNLSNLNNKAFSKPKPGKARLLSYDLISQVNRSGAYANLRLPELLSDSDLDLRDRSFVTELAYGTLRMQGKHDFAISKRADRPIDELDEKIVDLLRMGVHQIFEMRVPIHAAVGETVEVARAVAGESKASYVNALLRSISTDLDMYEVLANDPAIPAIEKLSILHSHPIWIINAYFDQLKDWIAVEELLRINNIPVAPHIVAWPGKSSVEEILNIGGEKLPIGSFSVLSNALPNDYPAIKDKRAGIQDMGSQLIAEIFFATRRDEATKWLDLCAGPGGKAALLHNLLVAEKPNDSFLANEPTSHRADLVARVVPKGKVISFDGRDSKSFGEKFDRILIDAPCSGLGALRRRPEARWRRTLNDLKELLPLQRDLIDSAYEMLHPGGIIGFATCSPLLAETKSQVLDAKYRHKDLKIIDIAKFSPAGSTGVNPDGSLQLWTHLDASDSMFMALLQKS</sequence>
<dbReference type="InterPro" id="IPR018314">
    <property type="entry name" value="RsmB/NOL1/NOP2-like_CS"/>
</dbReference>
<evidence type="ECO:0000259" key="6">
    <source>
        <dbReference type="PROSITE" id="PS51686"/>
    </source>
</evidence>
<dbReference type="Gene3D" id="1.10.940.10">
    <property type="entry name" value="NusB-like"/>
    <property type="match status" value="1"/>
</dbReference>
<dbReference type="GO" id="GO:0001510">
    <property type="term" value="P:RNA methylation"/>
    <property type="evidence" value="ECO:0007669"/>
    <property type="project" value="InterPro"/>
</dbReference>
<dbReference type="Pfam" id="PF01189">
    <property type="entry name" value="Methyltr_RsmB-F"/>
    <property type="match status" value="1"/>
</dbReference>
<dbReference type="PRINTS" id="PR02008">
    <property type="entry name" value="RCMTFAMILY"/>
</dbReference>
<dbReference type="InterPro" id="IPR029063">
    <property type="entry name" value="SAM-dependent_MTases_sf"/>
</dbReference>
<dbReference type="Gene3D" id="3.40.50.150">
    <property type="entry name" value="Vaccinia Virus protein VP39"/>
    <property type="match status" value="1"/>
</dbReference>
<evidence type="ECO:0000256" key="5">
    <source>
        <dbReference type="ARBA" id="ARBA00022884"/>
    </source>
</evidence>
<dbReference type="EMBL" id="JNSJ01000009">
    <property type="protein sequence ID" value="KGA03608.1"/>
    <property type="molecule type" value="Genomic_DNA"/>
</dbReference>
<dbReference type="PROSITE" id="PS01153">
    <property type="entry name" value="NOL1_NOP2_SUN"/>
    <property type="match status" value="1"/>
</dbReference>
<proteinExistence type="inferred from homology"/>
<evidence type="ECO:0000313" key="7">
    <source>
        <dbReference type="EMBL" id="KGA03608.1"/>
    </source>
</evidence>
<dbReference type="InterPro" id="IPR006027">
    <property type="entry name" value="NusB_RsmB_TIM44"/>
</dbReference>
<dbReference type="AlphaFoldDB" id="A0A094RG45"/>
<accession>A0A094RG45</accession>
<evidence type="ECO:0000256" key="1">
    <source>
        <dbReference type="ARBA" id="ARBA00007494"/>
    </source>
</evidence>
<dbReference type="CDD" id="cd02440">
    <property type="entry name" value="AdoMet_MTases"/>
    <property type="match status" value="1"/>
</dbReference>
<evidence type="ECO:0000256" key="2">
    <source>
        <dbReference type="ARBA" id="ARBA00022603"/>
    </source>
</evidence>
<keyword evidence="3" id="KW-0808">Transferase</keyword>
<dbReference type="GO" id="GO:0008173">
    <property type="term" value="F:RNA methyltransferase activity"/>
    <property type="evidence" value="ECO:0007669"/>
    <property type="project" value="InterPro"/>
</dbReference>
<dbReference type="PROSITE" id="PS51686">
    <property type="entry name" value="SAM_MT_RSMB_NOP"/>
    <property type="match status" value="1"/>
</dbReference>
<keyword evidence="5" id="KW-0694">RNA-binding</keyword>
<comment type="similarity">
    <text evidence="1">Belongs to the class I-like SAM-binding methyltransferase superfamily. RsmB/NOP family.</text>
</comment>
<dbReference type="InterPro" id="IPR023267">
    <property type="entry name" value="RCMT"/>
</dbReference>
<keyword evidence="2" id="KW-0489">Methyltransferase</keyword>
<dbReference type="SUPFAM" id="SSF53335">
    <property type="entry name" value="S-adenosyl-L-methionine-dependent methyltransferases"/>
    <property type="match status" value="1"/>
</dbReference>
<gene>
    <name evidence="7" type="ORF">GM49_1320</name>
</gene>
<dbReference type="Pfam" id="PF01029">
    <property type="entry name" value="NusB"/>
    <property type="match status" value="1"/>
</dbReference>
<dbReference type="InterPro" id="IPR001678">
    <property type="entry name" value="MeTrfase_RsmB-F_NOP2_dom"/>
</dbReference>
<feature type="domain" description="SAM-dependent MTase RsmB/NOP-type" evidence="6">
    <location>
        <begin position="187"/>
        <end position="465"/>
    </location>
</feature>
<dbReference type="InterPro" id="IPR035926">
    <property type="entry name" value="NusB-like_sf"/>
</dbReference>
<organism evidence="7">
    <name type="scientific">freshwater metagenome</name>
    <dbReference type="NCBI Taxonomy" id="449393"/>
    <lineage>
        <taxon>unclassified sequences</taxon>
        <taxon>metagenomes</taxon>
        <taxon>ecological metagenomes</taxon>
    </lineage>
</organism>
<evidence type="ECO:0000256" key="4">
    <source>
        <dbReference type="ARBA" id="ARBA00022691"/>
    </source>
</evidence>